<dbReference type="AlphaFoldDB" id="A0A7S6WQD2"/>
<dbReference type="EMBL" id="CP061839">
    <property type="protein sequence ID" value="QOW61375.1"/>
    <property type="molecule type" value="Genomic_DNA"/>
</dbReference>
<dbReference type="InterPro" id="IPR029058">
    <property type="entry name" value="AB_hydrolase_fold"/>
</dbReference>
<gene>
    <name evidence="1" type="ORF">IFE08_03010</name>
</gene>
<dbReference type="GeneID" id="301089965"/>
<dbReference type="PANTHER" id="PTHR43689">
    <property type="entry name" value="HYDROLASE"/>
    <property type="match status" value="1"/>
</dbReference>
<name>A0A7S6WQD2_9SPIR</name>
<dbReference type="PANTHER" id="PTHR43689:SF8">
    <property type="entry name" value="ALPHA_BETA-HYDROLASES SUPERFAMILY PROTEIN"/>
    <property type="match status" value="1"/>
</dbReference>
<dbReference type="SUPFAM" id="SSF53474">
    <property type="entry name" value="alpha/beta-Hydrolases"/>
    <property type="match status" value="1"/>
</dbReference>
<reference evidence="1 2" key="1">
    <citation type="submission" date="2020-09" db="EMBL/GenBank/DDBJ databases">
        <title>Characterization of Treponema spp. from bovine digital dermatitis in Korea.</title>
        <authorList>
            <person name="Espiritu H.M."/>
            <person name="Cho Y.I."/>
            <person name="Mamuad L."/>
        </authorList>
    </citation>
    <scope>NUCLEOTIDE SEQUENCE [LARGE SCALE GENOMIC DNA]</scope>
    <source>
        <strain evidence="1 2">KS1</strain>
    </source>
</reference>
<evidence type="ECO:0000313" key="2">
    <source>
        <dbReference type="Proteomes" id="UP000593915"/>
    </source>
</evidence>
<protein>
    <submittedName>
        <fullName evidence="1">Alpha/beta hydrolase</fullName>
    </submittedName>
</protein>
<organism evidence="1 2">
    <name type="scientific">Treponema pedis</name>
    <dbReference type="NCBI Taxonomy" id="409322"/>
    <lineage>
        <taxon>Bacteria</taxon>
        <taxon>Pseudomonadati</taxon>
        <taxon>Spirochaetota</taxon>
        <taxon>Spirochaetia</taxon>
        <taxon>Spirochaetales</taxon>
        <taxon>Treponemataceae</taxon>
        <taxon>Treponema</taxon>
    </lineage>
</organism>
<dbReference type="Gene3D" id="3.40.50.1820">
    <property type="entry name" value="alpha/beta hydrolase"/>
    <property type="match status" value="1"/>
</dbReference>
<keyword evidence="1" id="KW-0378">Hydrolase</keyword>
<accession>A0A7S6WQD2</accession>
<dbReference type="GO" id="GO:0016787">
    <property type="term" value="F:hydrolase activity"/>
    <property type="evidence" value="ECO:0007669"/>
    <property type="project" value="UniProtKB-KW"/>
</dbReference>
<proteinExistence type="predicted"/>
<dbReference type="Proteomes" id="UP000593915">
    <property type="component" value="Chromosome"/>
</dbReference>
<sequence>MKCIMLHGLGQSSASWKQTIDTMNNGVINGGKDIDCPDLFTLVKDKEINYADLYCAFSEYCKRYSEPIRICGLSLGGILALHYTIENSDKVNALALIGVQYAMPKMLLKAQNIIFSMLPEKVFKKTGLKKKELIHLSDSMIDLDFSRELCKITCPALIICGEKDRVNMNAALRLKTMLPNAELNIIKKAGHEVNKDNPIRLGEVLNGFLR</sequence>
<evidence type="ECO:0000313" key="1">
    <source>
        <dbReference type="EMBL" id="QOW61375.1"/>
    </source>
</evidence>
<dbReference type="RefSeq" id="WP_020965190.1">
    <property type="nucleotide sequence ID" value="NZ_CP061839.1"/>
</dbReference>